<evidence type="ECO:0000256" key="4">
    <source>
        <dbReference type="PROSITE-ProRule" id="PRU00325"/>
    </source>
</evidence>
<dbReference type="Proteomes" id="UP001151760">
    <property type="component" value="Unassembled WGS sequence"/>
</dbReference>
<reference evidence="7" key="2">
    <citation type="submission" date="2022-01" db="EMBL/GenBank/DDBJ databases">
        <authorList>
            <person name="Yamashiro T."/>
            <person name="Shiraishi A."/>
            <person name="Satake H."/>
            <person name="Nakayama K."/>
        </authorList>
    </citation>
    <scope>NUCLEOTIDE SEQUENCE</scope>
</reference>
<name>A0ABQ5FS21_9ASTR</name>
<evidence type="ECO:0000313" key="8">
    <source>
        <dbReference type="Proteomes" id="UP001151760"/>
    </source>
</evidence>
<proteinExistence type="predicted"/>
<evidence type="ECO:0000313" key="7">
    <source>
        <dbReference type="EMBL" id="GJT65257.1"/>
    </source>
</evidence>
<protein>
    <submittedName>
        <fullName evidence="7">Transposase, MuDR, MULE transposase domain protein</fullName>
    </submittedName>
</protein>
<dbReference type="EMBL" id="BQNB010017617">
    <property type="protein sequence ID" value="GJT65257.1"/>
    <property type="molecule type" value="Genomic_DNA"/>
</dbReference>
<keyword evidence="2 4" id="KW-0863">Zinc-finger</keyword>
<evidence type="ECO:0000256" key="5">
    <source>
        <dbReference type="SAM" id="MobiDB-lite"/>
    </source>
</evidence>
<dbReference type="InterPro" id="IPR018289">
    <property type="entry name" value="MULE_transposase_dom"/>
</dbReference>
<dbReference type="Pfam" id="PF04434">
    <property type="entry name" value="SWIM"/>
    <property type="match status" value="1"/>
</dbReference>
<keyword evidence="3" id="KW-0862">Zinc</keyword>
<evidence type="ECO:0000256" key="3">
    <source>
        <dbReference type="ARBA" id="ARBA00022833"/>
    </source>
</evidence>
<reference evidence="7" key="1">
    <citation type="journal article" date="2022" name="Int. J. Mol. Sci.">
        <title>Draft Genome of Tanacetum Coccineum: Genomic Comparison of Closely Related Tanacetum-Family Plants.</title>
        <authorList>
            <person name="Yamashiro T."/>
            <person name="Shiraishi A."/>
            <person name="Nakayama K."/>
            <person name="Satake H."/>
        </authorList>
    </citation>
    <scope>NUCLEOTIDE SEQUENCE</scope>
</reference>
<evidence type="ECO:0000256" key="1">
    <source>
        <dbReference type="ARBA" id="ARBA00022723"/>
    </source>
</evidence>
<dbReference type="InterPro" id="IPR006564">
    <property type="entry name" value="Znf_PMZ"/>
</dbReference>
<dbReference type="PANTHER" id="PTHR31973:SF185">
    <property type="entry name" value="TRANSPOSASE, MUDR, PLANT, MULE TRANSPOSASE DOMAIN-CONTAINING PROTEIN"/>
    <property type="match status" value="1"/>
</dbReference>
<comment type="caution">
    <text evidence="7">The sequence shown here is derived from an EMBL/GenBank/DDBJ whole genome shotgun (WGS) entry which is preliminary data.</text>
</comment>
<dbReference type="PROSITE" id="PS50966">
    <property type="entry name" value="ZF_SWIM"/>
    <property type="match status" value="1"/>
</dbReference>
<gene>
    <name evidence="7" type="ORF">Tco_1016737</name>
</gene>
<sequence>MSSNLKNFKCLIHFNETQRGSILSEYLTYSMLHEMVMQKFKLEANAVINLSFKLSSFDFAVDITDDAEVTDCVQTKKKLKLVISLKLSLKMDLSDYEVPRVLVTCRNDNEVFEMLFIAIGASIRTFLNYLRPVLMIDAAHLKGLYKGTNLVAVAMDGNNQIVPIAFGICKGETGPCWSWWMSVLKECIGDNPNLLFISDRHAAIALAVEKEFPLAFHAVCCRHLMMNLGLKNKKRKGLFWKICKAYTREDYATNMNTLQIVQPDAHEKLCRAGPQRWSRAHCPLVRYNYMTSNSVESVNACSVIYRKEPVLKLAETYRAMVQEWYYKRRQLAANMTYEITDWAANKVVKKMKSATWVVKGVNAYQYEVSDGQYIREVNLQTGICGCRKWQLSGLPCGHVIAITRFLGLTDCVHYVADWFKKPKYQATYSESIHSLGNMQQWEFPENIQKAIPPRMDNPQPGRPKNTKCIQS</sequence>
<feature type="region of interest" description="Disordered" evidence="5">
    <location>
        <begin position="450"/>
        <end position="471"/>
    </location>
</feature>
<organism evidence="7 8">
    <name type="scientific">Tanacetum coccineum</name>
    <dbReference type="NCBI Taxonomy" id="301880"/>
    <lineage>
        <taxon>Eukaryota</taxon>
        <taxon>Viridiplantae</taxon>
        <taxon>Streptophyta</taxon>
        <taxon>Embryophyta</taxon>
        <taxon>Tracheophyta</taxon>
        <taxon>Spermatophyta</taxon>
        <taxon>Magnoliopsida</taxon>
        <taxon>eudicotyledons</taxon>
        <taxon>Gunneridae</taxon>
        <taxon>Pentapetalae</taxon>
        <taxon>asterids</taxon>
        <taxon>campanulids</taxon>
        <taxon>Asterales</taxon>
        <taxon>Asteraceae</taxon>
        <taxon>Asteroideae</taxon>
        <taxon>Anthemideae</taxon>
        <taxon>Anthemidinae</taxon>
        <taxon>Tanacetum</taxon>
    </lineage>
</organism>
<keyword evidence="1" id="KW-0479">Metal-binding</keyword>
<dbReference type="Pfam" id="PF10551">
    <property type="entry name" value="MULE"/>
    <property type="match status" value="1"/>
</dbReference>
<dbReference type="PANTHER" id="PTHR31973">
    <property type="entry name" value="POLYPROTEIN, PUTATIVE-RELATED"/>
    <property type="match status" value="1"/>
</dbReference>
<evidence type="ECO:0000259" key="6">
    <source>
        <dbReference type="PROSITE" id="PS50966"/>
    </source>
</evidence>
<evidence type="ECO:0000256" key="2">
    <source>
        <dbReference type="ARBA" id="ARBA00022771"/>
    </source>
</evidence>
<feature type="domain" description="SWIM-type" evidence="6">
    <location>
        <begin position="373"/>
        <end position="407"/>
    </location>
</feature>
<accession>A0ABQ5FS21</accession>
<dbReference type="InterPro" id="IPR007527">
    <property type="entry name" value="Znf_SWIM"/>
</dbReference>
<dbReference type="SMART" id="SM00575">
    <property type="entry name" value="ZnF_PMZ"/>
    <property type="match status" value="1"/>
</dbReference>
<keyword evidence="8" id="KW-1185">Reference proteome</keyword>